<dbReference type="AlphaFoldDB" id="A0A0A8XW40"/>
<protein>
    <submittedName>
        <fullName evidence="2">Uncharacterized protein</fullName>
    </submittedName>
</protein>
<dbReference type="EMBL" id="GBRH01280922">
    <property type="protein sequence ID" value="JAD16973.1"/>
    <property type="molecule type" value="Transcribed_RNA"/>
</dbReference>
<feature type="compositionally biased region" description="Basic and acidic residues" evidence="1">
    <location>
        <begin position="66"/>
        <end position="94"/>
    </location>
</feature>
<reference evidence="2" key="2">
    <citation type="journal article" date="2015" name="Data Brief">
        <title>Shoot transcriptome of the giant reed, Arundo donax.</title>
        <authorList>
            <person name="Barrero R.A."/>
            <person name="Guerrero F.D."/>
            <person name="Moolhuijzen P."/>
            <person name="Goolsby J.A."/>
            <person name="Tidwell J."/>
            <person name="Bellgard S.E."/>
            <person name="Bellgard M.I."/>
        </authorList>
    </citation>
    <scope>NUCLEOTIDE SEQUENCE</scope>
    <source>
        <tissue evidence="2">Shoot tissue taken approximately 20 cm above the soil surface</tissue>
    </source>
</reference>
<evidence type="ECO:0000313" key="2">
    <source>
        <dbReference type="EMBL" id="JAD16973.1"/>
    </source>
</evidence>
<evidence type="ECO:0000256" key="1">
    <source>
        <dbReference type="SAM" id="MobiDB-lite"/>
    </source>
</evidence>
<name>A0A0A8XW40_ARUDO</name>
<feature type="compositionally biased region" description="Low complexity" evidence="1">
    <location>
        <begin position="18"/>
        <end position="35"/>
    </location>
</feature>
<feature type="region of interest" description="Disordered" evidence="1">
    <location>
        <begin position="1"/>
        <end position="94"/>
    </location>
</feature>
<accession>A0A0A8XW40</accession>
<proteinExistence type="predicted"/>
<sequence>MPPSGIRGRILARRPPRHGWAAAAASRAATGASRAGNPGAGGRSARTCRGSGRGRRASCRRRRAHERGDGPGRRNPGDEGRVEMRSEMRDIFSL</sequence>
<reference evidence="2" key="1">
    <citation type="submission" date="2014-09" db="EMBL/GenBank/DDBJ databases">
        <authorList>
            <person name="Magalhaes I.L.F."/>
            <person name="Oliveira U."/>
            <person name="Santos F.R."/>
            <person name="Vidigal T.H.D.A."/>
            <person name="Brescovit A.D."/>
            <person name="Santos A.J."/>
        </authorList>
    </citation>
    <scope>NUCLEOTIDE SEQUENCE</scope>
    <source>
        <tissue evidence="2">Shoot tissue taken approximately 20 cm above the soil surface</tissue>
    </source>
</reference>
<organism evidence="2">
    <name type="scientific">Arundo donax</name>
    <name type="common">Giant reed</name>
    <name type="synonym">Donax arundinaceus</name>
    <dbReference type="NCBI Taxonomy" id="35708"/>
    <lineage>
        <taxon>Eukaryota</taxon>
        <taxon>Viridiplantae</taxon>
        <taxon>Streptophyta</taxon>
        <taxon>Embryophyta</taxon>
        <taxon>Tracheophyta</taxon>
        <taxon>Spermatophyta</taxon>
        <taxon>Magnoliopsida</taxon>
        <taxon>Liliopsida</taxon>
        <taxon>Poales</taxon>
        <taxon>Poaceae</taxon>
        <taxon>PACMAD clade</taxon>
        <taxon>Arundinoideae</taxon>
        <taxon>Arundineae</taxon>
        <taxon>Arundo</taxon>
    </lineage>
</organism>
<feature type="compositionally biased region" description="Basic residues" evidence="1">
    <location>
        <begin position="52"/>
        <end position="65"/>
    </location>
</feature>